<protein>
    <submittedName>
        <fullName evidence="2">Uncharacterized protein</fullName>
    </submittedName>
</protein>
<proteinExistence type="predicted"/>
<accession>A0A6J4UU29</accession>
<dbReference type="AlphaFoldDB" id="A0A6J4UU29"/>
<gene>
    <name evidence="2" type="ORF">AVDCRST_MAG19-1418</name>
</gene>
<feature type="non-terminal residue" evidence="2">
    <location>
        <position position="42"/>
    </location>
</feature>
<feature type="non-terminal residue" evidence="2">
    <location>
        <position position="1"/>
    </location>
</feature>
<dbReference type="EMBL" id="CADCWL010000063">
    <property type="protein sequence ID" value="CAA9558376.1"/>
    <property type="molecule type" value="Genomic_DNA"/>
</dbReference>
<evidence type="ECO:0000256" key="1">
    <source>
        <dbReference type="SAM" id="MobiDB-lite"/>
    </source>
</evidence>
<reference evidence="2" key="1">
    <citation type="submission" date="2020-02" db="EMBL/GenBank/DDBJ databases">
        <authorList>
            <person name="Meier V. D."/>
        </authorList>
    </citation>
    <scope>NUCLEOTIDE SEQUENCE</scope>
    <source>
        <strain evidence="2">AVDCRST_MAG19</strain>
    </source>
</reference>
<name>A0A6J4UU29_9BACT</name>
<feature type="compositionally biased region" description="Basic residues" evidence="1">
    <location>
        <begin position="8"/>
        <end position="22"/>
    </location>
</feature>
<feature type="region of interest" description="Disordered" evidence="1">
    <location>
        <begin position="1"/>
        <end position="42"/>
    </location>
</feature>
<sequence length="42" mass="4731">GRSDGARRPRRPARRGRPRRPLRAGQPRRDHRPAPALARGAV</sequence>
<organism evidence="2">
    <name type="scientific">uncultured Thermomicrobiales bacterium</name>
    <dbReference type="NCBI Taxonomy" id="1645740"/>
    <lineage>
        <taxon>Bacteria</taxon>
        <taxon>Pseudomonadati</taxon>
        <taxon>Thermomicrobiota</taxon>
        <taxon>Thermomicrobia</taxon>
        <taxon>Thermomicrobiales</taxon>
        <taxon>environmental samples</taxon>
    </lineage>
</organism>
<evidence type="ECO:0000313" key="2">
    <source>
        <dbReference type="EMBL" id="CAA9558376.1"/>
    </source>
</evidence>